<evidence type="ECO:0000313" key="13">
    <source>
        <dbReference type="Proteomes" id="UP000579812"/>
    </source>
</evidence>
<dbReference type="Gene3D" id="2.60.120.40">
    <property type="match status" value="1"/>
</dbReference>
<dbReference type="PANTHER" id="PTHR15427:SF40">
    <property type="entry name" value="MULTIMERIN-2 PRECURSOR"/>
    <property type="match status" value="1"/>
</dbReference>
<keyword evidence="3" id="KW-0272">Extracellular matrix</keyword>
<keyword evidence="2" id="KW-0964">Secreted</keyword>
<feature type="region of interest" description="Disordered" evidence="8">
    <location>
        <begin position="688"/>
        <end position="734"/>
    </location>
</feature>
<reference evidence="12 13" key="1">
    <citation type="submission" date="2020-04" db="EMBL/GenBank/DDBJ databases">
        <title>Chromosome-level genome assembly of a cyprinid fish Onychostoma macrolepis by integration of Nanopore Sequencing, Bionano and Hi-C technology.</title>
        <authorList>
            <person name="Wang D."/>
        </authorList>
    </citation>
    <scope>NUCLEOTIDE SEQUENCE [LARGE SCALE GENOMIC DNA]</scope>
    <source>
        <strain evidence="12">SWU-2019</strain>
        <tissue evidence="12">Muscle</tissue>
    </source>
</reference>
<feature type="compositionally biased region" description="Basic and acidic residues" evidence="8">
    <location>
        <begin position="833"/>
        <end position="856"/>
    </location>
</feature>
<dbReference type="InterPro" id="IPR050392">
    <property type="entry name" value="Collagen/C1q_domain"/>
</dbReference>
<feature type="compositionally biased region" description="Polar residues" evidence="8">
    <location>
        <begin position="709"/>
        <end position="723"/>
    </location>
</feature>
<evidence type="ECO:0000256" key="6">
    <source>
        <dbReference type="ARBA" id="ARBA00023157"/>
    </source>
</evidence>
<comment type="subcellular location">
    <subcellularLocation>
        <location evidence="1">Secreted</location>
        <location evidence="1">Extracellular space</location>
        <location evidence="1">Extracellular matrix</location>
    </subcellularLocation>
</comment>
<feature type="compositionally biased region" description="Polar residues" evidence="8">
    <location>
        <begin position="69"/>
        <end position="78"/>
    </location>
</feature>
<dbReference type="InterPro" id="IPR001073">
    <property type="entry name" value="C1q_dom"/>
</dbReference>
<dbReference type="InterPro" id="IPR011489">
    <property type="entry name" value="EMI_domain"/>
</dbReference>
<evidence type="ECO:0000256" key="2">
    <source>
        <dbReference type="ARBA" id="ARBA00022525"/>
    </source>
</evidence>
<dbReference type="PROSITE" id="PS51041">
    <property type="entry name" value="EMI"/>
    <property type="match status" value="1"/>
</dbReference>
<dbReference type="SUPFAM" id="SSF49842">
    <property type="entry name" value="TNF-like"/>
    <property type="match status" value="1"/>
</dbReference>
<dbReference type="AlphaFoldDB" id="A0A7J6CGV4"/>
<evidence type="ECO:0000259" key="10">
    <source>
        <dbReference type="PROSITE" id="PS50871"/>
    </source>
</evidence>
<keyword evidence="5 7" id="KW-0175">Coiled coil</keyword>
<feature type="region of interest" description="Disordered" evidence="8">
    <location>
        <begin position="48"/>
        <end position="83"/>
    </location>
</feature>
<dbReference type="InterPro" id="IPR008983">
    <property type="entry name" value="Tumour_necrosis_fac-like_dom"/>
</dbReference>
<name>A0A7J6CGV4_9TELE</name>
<dbReference type="SMART" id="SM00110">
    <property type="entry name" value="C1Q"/>
    <property type="match status" value="1"/>
</dbReference>
<evidence type="ECO:0000259" key="11">
    <source>
        <dbReference type="PROSITE" id="PS51041"/>
    </source>
</evidence>
<dbReference type="Proteomes" id="UP000579812">
    <property type="component" value="Unassembled WGS sequence"/>
</dbReference>
<comment type="caution">
    <text evidence="12">The sequence shown here is derived from an EMBL/GenBank/DDBJ whole genome shotgun (WGS) entry which is preliminary data.</text>
</comment>
<dbReference type="EMBL" id="JAAMOB010000012">
    <property type="protein sequence ID" value="KAF4106549.1"/>
    <property type="molecule type" value="Genomic_DNA"/>
</dbReference>
<feature type="domain" description="C1q" evidence="10">
    <location>
        <begin position="861"/>
        <end position="992"/>
    </location>
</feature>
<feature type="chain" id="PRO_5029762399" description="Multimerin-2" evidence="9">
    <location>
        <begin position="25"/>
        <end position="995"/>
    </location>
</feature>
<keyword evidence="4 9" id="KW-0732">Signal</keyword>
<dbReference type="PANTHER" id="PTHR15427">
    <property type="entry name" value="EMILIN ELASTIN MICROFIBRIL INTERFACE-LOCATED PROTEIN ELASTIN MICROFIBRIL INTERFACER"/>
    <property type="match status" value="1"/>
</dbReference>
<evidence type="ECO:0000313" key="12">
    <source>
        <dbReference type="EMBL" id="KAF4106549.1"/>
    </source>
</evidence>
<keyword evidence="13" id="KW-1185">Reference proteome</keyword>
<evidence type="ECO:0000256" key="3">
    <source>
        <dbReference type="ARBA" id="ARBA00022530"/>
    </source>
</evidence>
<evidence type="ECO:0000256" key="4">
    <source>
        <dbReference type="ARBA" id="ARBA00022729"/>
    </source>
</evidence>
<accession>A0A7J6CGV4</accession>
<dbReference type="Pfam" id="PF00386">
    <property type="entry name" value="C1q"/>
    <property type="match status" value="1"/>
</dbReference>
<keyword evidence="6" id="KW-1015">Disulfide bond</keyword>
<dbReference type="OrthoDB" id="8963519at2759"/>
<feature type="region of interest" description="Disordered" evidence="8">
    <location>
        <begin position="829"/>
        <end position="856"/>
    </location>
</feature>
<sequence>MAQTLPLLLLAMLNSLSCHSDVRARDPDVEEEEAVGNGGRTQHISGTFGTAHLPLPHEHHGIPKPSEGKPQNSASTSRETVHPSAQRGNWCAYVNRRMVTTAELCATETQTVKSVNPCSDGAPDCQIIMYRQSSRPVYKQKQIALSSTHWMCCPGYGGHNCLEKDKPPEDETHALKSEINDNGSSGGKMGTDQSEEAKWADKPIQEAPIHGYSPNQSTVGAREGIPTSQPLPLLDSSILLSMHQIMSTMMSQLQPVLESFNQTLKHLSSEVDALSQDMQQLRMEQEEHKPMTRGKDHSGPIEKRLEYSHLQISQMKTQLDAQKDQFERAFQVQQELLKHNLTKLKEEMDDQISQSQDTQVNLQSLTGLVEEVRLGQKKLEGALQRERAEFVNPSGSQPTQESGVWEAITRLDEKAQSNSAKLSSLSETSNDSDGAVRALHRDLLHLEQSLEEVKQRTEVHFAETGLEVEATRVRVLNSIGELTANLSAHEGQLREIEFDLVNIYQQLQKNDSVVAEQACSCKLIGSSLARLELEMANVTKLAKQNQIALEETHLERNHFTEMEDLHQGLLDIKESLAFEQGRSRSLQDSMSQLQASLLDSQQEIRGLRQQDKDKSNEIQGLSATFSSLLNDAIRHSEVLEVLLGEEVLEFTHWSHNQKKELSIPDLLQRMDVMQQKIETHDRILASVRRTHPDGDEMNSDDPVAYLEGTGTNSQVRDPESYQSPLPDPLPGEEDVDYSVSDFWSLGKEVEQLAGRITMLEERCGNCTTPPSGSVVELQADIASLRQNLEGHLGMFQKLFSNTEELISSTRSLNLDEVWRLVRKKEGKRRRGSLKQEDQIKKEEKSSSGRSKRYSEREHAWLPHSPVVFITTLDYRRRSNGELTSKNVAVNYGGTFNPTSGVFKAPETGFYLFLVTLDFERGLSLAVLKHSGVPVASLRQEQGEKRGPVSRASLLELRQGETVTLELMHGSLRKSQLGDNTLSGLLLFITEHKDML</sequence>
<evidence type="ECO:0008006" key="14">
    <source>
        <dbReference type="Google" id="ProtNLM"/>
    </source>
</evidence>
<feature type="domain" description="EMI" evidence="11">
    <location>
        <begin position="87"/>
        <end position="163"/>
    </location>
</feature>
<gene>
    <name evidence="12" type="ORF">G5714_012539</name>
</gene>
<evidence type="ECO:0000256" key="1">
    <source>
        <dbReference type="ARBA" id="ARBA00004498"/>
    </source>
</evidence>
<evidence type="ECO:0000256" key="5">
    <source>
        <dbReference type="ARBA" id="ARBA00023054"/>
    </source>
</evidence>
<evidence type="ECO:0000256" key="8">
    <source>
        <dbReference type="SAM" id="MobiDB-lite"/>
    </source>
</evidence>
<evidence type="ECO:0000256" key="7">
    <source>
        <dbReference type="SAM" id="Coils"/>
    </source>
</evidence>
<feature type="signal peptide" evidence="9">
    <location>
        <begin position="1"/>
        <end position="24"/>
    </location>
</feature>
<proteinExistence type="predicted"/>
<feature type="region of interest" description="Disordered" evidence="8">
    <location>
        <begin position="24"/>
        <end position="43"/>
    </location>
</feature>
<feature type="coiled-coil region" evidence="7">
    <location>
        <begin position="257"/>
        <end position="284"/>
    </location>
</feature>
<dbReference type="PROSITE" id="PS50871">
    <property type="entry name" value="C1Q"/>
    <property type="match status" value="1"/>
</dbReference>
<protein>
    <recommendedName>
        <fullName evidence="14">Multimerin-2</fullName>
    </recommendedName>
</protein>
<organism evidence="12 13">
    <name type="scientific">Onychostoma macrolepis</name>
    <dbReference type="NCBI Taxonomy" id="369639"/>
    <lineage>
        <taxon>Eukaryota</taxon>
        <taxon>Metazoa</taxon>
        <taxon>Chordata</taxon>
        <taxon>Craniata</taxon>
        <taxon>Vertebrata</taxon>
        <taxon>Euteleostomi</taxon>
        <taxon>Actinopterygii</taxon>
        <taxon>Neopterygii</taxon>
        <taxon>Teleostei</taxon>
        <taxon>Ostariophysi</taxon>
        <taxon>Cypriniformes</taxon>
        <taxon>Cyprinidae</taxon>
        <taxon>Acrossocheilinae</taxon>
        <taxon>Onychostoma</taxon>
    </lineage>
</organism>
<evidence type="ECO:0000256" key="9">
    <source>
        <dbReference type="SAM" id="SignalP"/>
    </source>
</evidence>
<dbReference type="Pfam" id="PF07546">
    <property type="entry name" value="EMI"/>
    <property type="match status" value="1"/>
</dbReference>